<evidence type="ECO:0000256" key="5">
    <source>
        <dbReference type="SAM" id="MobiDB-lite"/>
    </source>
</evidence>
<accession>A0A0G2I5X4</accession>
<dbReference type="EMBL" id="LCUC01000166">
    <property type="protein sequence ID" value="KKY35285.1"/>
    <property type="molecule type" value="Genomic_DNA"/>
</dbReference>
<organism evidence="7 8">
    <name type="scientific">Diaporthe ampelina</name>
    <dbReference type="NCBI Taxonomy" id="1214573"/>
    <lineage>
        <taxon>Eukaryota</taxon>
        <taxon>Fungi</taxon>
        <taxon>Dikarya</taxon>
        <taxon>Ascomycota</taxon>
        <taxon>Pezizomycotina</taxon>
        <taxon>Sordariomycetes</taxon>
        <taxon>Sordariomycetidae</taxon>
        <taxon>Diaporthales</taxon>
        <taxon>Diaporthaceae</taxon>
        <taxon>Diaporthe</taxon>
    </lineage>
</organism>
<evidence type="ECO:0000256" key="1">
    <source>
        <dbReference type="ARBA" id="ARBA00022723"/>
    </source>
</evidence>
<keyword evidence="7" id="KW-0808">Transferase</keyword>
<feature type="region of interest" description="Disordered" evidence="5">
    <location>
        <begin position="396"/>
        <end position="431"/>
    </location>
</feature>
<feature type="region of interest" description="Disordered" evidence="5">
    <location>
        <begin position="158"/>
        <end position="201"/>
    </location>
</feature>
<feature type="compositionally biased region" description="Basic and acidic residues" evidence="5">
    <location>
        <begin position="239"/>
        <end position="252"/>
    </location>
</feature>
<feature type="compositionally biased region" description="Basic and acidic residues" evidence="5">
    <location>
        <begin position="22"/>
        <end position="42"/>
    </location>
</feature>
<reference evidence="7 8" key="2">
    <citation type="submission" date="2015-05" db="EMBL/GenBank/DDBJ databases">
        <authorList>
            <person name="Morales-Cruz A."/>
            <person name="Amrine K.C."/>
            <person name="Cantu D."/>
        </authorList>
    </citation>
    <scope>NUCLEOTIDE SEQUENCE [LARGE SCALE GENOMIC DNA]</scope>
    <source>
        <strain evidence="7">DA912</strain>
    </source>
</reference>
<keyword evidence="8" id="KW-1185">Reference proteome</keyword>
<protein>
    <submittedName>
        <fullName evidence="7">Putative histone-lysine n-methyltransferase</fullName>
    </submittedName>
</protein>
<feature type="compositionally biased region" description="Polar residues" evidence="5">
    <location>
        <begin position="43"/>
        <end position="60"/>
    </location>
</feature>
<sequence>MDTRSVVRSSRRSTRLTDQSPNDERARRINSGKTRDSGHDMSAKSSKNASRESSCSQIDSTPKKPLLGHDAHADTPKTNNIKTLADTKDQGVVLPLFPNLRASKPKVTHGPKDKTHADTVPSIEHVNTPSEDVGKGPTSTKWVKTARGSIRLASDASVERIQDNADKKDAEVKGGQHASIATARRRSRKLASMTPDVEDSTVQLEPRLSQPTANNTNALATAMGTLDPAPFDAELESEPASHDRTTHPTDHEEVPIQDRTVHRTLQGPKIRENTFSIPGLVADIEKIIQSSPLADRISANDGTKRRIALTPAEAFKKRIPASVLTRTRALPGSGHLVEKESKSGIITVAEQSDSESSKLDGAFDDSLRGRTNKVAQGAHGAFHKFKPNRYCGIKKSAREQSQDEGNADVTRARRRRKPDSDGSKLQVDLNSANAIETATSRAVFSVDDPSVEEPIDIGEFARRFDEPANAVMLAQMVSTNPIEADGAIDTTPANDGSHGTSQSHSPDGDSHKCADCGRTPERYLVCAKCRAAIYCGKYCQLWNWPLHKTCCKKSDEADQPEIELQEAYMRDMWAAALSMLKEEAMAGGTVESLLLGEAVRHSPAHPTFMGQGSSRVLVGFDVNASQLALRDPRSMDKTRAMSMWLAQAAQGNDE</sequence>
<comment type="caution">
    <text evidence="7">The sequence shown here is derived from an EMBL/GenBank/DDBJ whole genome shotgun (WGS) entry which is preliminary data.</text>
</comment>
<dbReference type="InterPro" id="IPR002893">
    <property type="entry name" value="Znf_MYND"/>
</dbReference>
<proteinExistence type="predicted"/>
<feature type="region of interest" description="Disordered" evidence="5">
    <location>
        <begin position="1"/>
        <end position="88"/>
    </location>
</feature>
<dbReference type="Pfam" id="PF01753">
    <property type="entry name" value="zf-MYND"/>
    <property type="match status" value="1"/>
</dbReference>
<evidence type="ECO:0000259" key="6">
    <source>
        <dbReference type="PROSITE" id="PS50865"/>
    </source>
</evidence>
<dbReference type="SUPFAM" id="SSF144232">
    <property type="entry name" value="HIT/MYND zinc finger-like"/>
    <property type="match status" value="1"/>
</dbReference>
<dbReference type="Gene3D" id="6.10.140.2220">
    <property type="match status" value="1"/>
</dbReference>
<dbReference type="AlphaFoldDB" id="A0A0G2I5X4"/>
<feature type="domain" description="MYND-type" evidence="6">
    <location>
        <begin position="513"/>
        <end position="551"/>
    </location>
</feature>
<gene>
    <name evidence="7" type="ORF">UCDDA912_g04705</name>
</gene>
<keyword evidence="1" id="KW-0479">Metal-binding</keyword>
<keyword evidence="3" id="KW-0862">Zinc</keyword>
<dbReference type="OrthoDB" id="5231159at2759"/>
<dbReference type="STRING" id="1214573.A0A0G2I5X4"/>
<feature type="compositionally biased region" description="Basic and acidic residues" evidence="5">
    <location>
        <begin position="158"/>
        <end position="174"/>
    </location>
</feature>
<evidence type="ECO:0000313" key="7">
    <source>
        <dbReference type="EMBL" id="KKY35285.1"/>
    </source>
</evidence>
<dbReference type="GO" id="GO:0032259">
    <property type="term" value="P:methylation"/>
    <property type="evidence" value="ECO:0007669"/>
    <property type="project" value="UniProtKB-KW"/>
</dbReference>
<feature type="compositionally biased region" description="Polar residues" evidence="5">
    <location>
        <begin position="491"/>
        <end position="505"/>
    </location>
</feature>
<reference evidence="7 8" key="1">
    <citation type="submission" date="2015-05" db="EMBL/GenBank/DDBJ databases">
        <title>Distinctive expansion of gene families associated with plant cell wall degradation and secondary metabolism in the genomes of grapevine trunk pathogens.</title>
        <authorList>
            <person name="Lawrence D.P."/>
            <person name="Travadon R."/>
            <person name="Rolshausen P.E."/>
            <person name="Baumgartner K."/>
        </authorList>
    </citation>
    <scope>NUCLEOTIDE SEQUENCE [LARGE SCALE GENOMIC DNA]</scope>
    <source>
        <strain evidence="7">DA912</strain>
    </source>
</reference>
<feature type="region of interest" description="Disordered" evidence="5">
    <location>
        <begin position="102"/>
        <end position="141"/>
    </location>
</feature>
<evidence type="ECO:0000313" key="8">
    <source>
        <dbReference type="Proteomes" id="UP000034680"/>
    </source>
</evidence>
<dbReference type="GO" id="GO:0008270">
    <property type="term" value="F:zinc ion binding"/>
    <property type="evidence" value="ECO:0007669"/>
    <property type="project" value="UniProtKB-KW"/>
</dbReference>
<evidence type="ECO:0000256" key="2">
    <source>
        <dbReference type="ARBA" id="ARBA00022771"/>
    </source>
</evidence>
<keyword evidence="7" id="KW-0489">Methyltransferase</keyword>
<dbReference type="Proteomes" id="UP000034680">
    <property type="component" value="Unassembled WGS sequence"/>
</dbReference>
<dbReference type="PROSITE" id="PS50865">
    <property type="entry name" value="ZF_MYND_2"/>
    <property type="match status" value="1"/>
</dbReference>
<name>A0A0G2I5X4_9PEZI</name>
<evidence type="ECO:0000256" key="4">
    <source>
        <dbReference type="PROSITE-ProRule" id="PRU00134"/>
    </source>
</evidence>
<feature type="region of interest" description="Disordered" evidence="5">
    <location>
        <begin position="229"/>
        <end position="252"/>
    </location>
</feature>
<feature type="region of interest" description="Disordered" evidence="5">
    <location>
        <begin position="484"/>
        <end position="513"/>
    </location>
</feature>
<dbReference type="GO" id="GO:0008168">
    <property type="term" value="F:methyltransferase activity"/>
    <property type="evidence" value="ECO:0007669"/>
    <property type="project" value="UniProtKB-KW"/>
</dbReference>
<evidence type="ECO:0000256" key="3">
    <source>
        <dbReference type="ARBA" id="ARBA00022833"/>
    </source>
</evidence>
<keyword evidence="2 4" id="KW-0863">Zinc-finger</keyword>